<evidence type="ECO:0000259" key="2">
    <source>
        <dbReference type="PROSITE" id="PS50076"/>
    </source>
</evidence>
<evidence type="ECO:0000313" key="4">
    <source>
        <dbReference type="Proteomes" id="UP000251800"/>
    </source>
</evidence>
<dbReference type="InterPro" id="IPR036869">
    <property type="entry name" value="J_dom_sf"/>
</dbReference>
<dbReference type="CDD" id="cd06257">
    <property type="entry name" value="DnaJ"/>
    <property type="match status" value="1"/>
</dbReference>
<sequence>MFPAILIGAVLGFAFGRLPGMLMGAAFGWWIGRQVGRISPTKLIAGAAQHQFLETTFAVAGAISKSDGRVDKSEIAALEAMMQRFRFTPDQRKQAIAAFNRGKQPDFDVDNEVRRFRATCRGQVHLIQVFLTAQIQVAIADGQITDNERELIFRVGRGLGLSEQDLARLDASLRMAQGGGAAGGRRPPQRDELADAYKIIGVSSSASDAEVKKAYRRLMAEHHPDRLAAKGLPESMRAVAEQKTSEITRAYDLIKQARAG</sequence>
<dbReference type="Pfam" id="PF00226">
    <property type="entry name" value="DnaJ"/>
    <property type="match status" value="1"/>
</dbReference>
<reference evidence="3 4" key="1">
    <citation type="submission" date="2018-05" db="EMBL/GenBank/DDBJ databases">
        <title>Abyssibacter profundi OUC007T gen. nov., sp. nov, a marine bacterium isolated from seawater of the Mariana Trench.</title>
        <authorList>
            <person name="Zhou S."/>
        </authorList>
    </citation>
    <scope>NUCLEOTIDE SEQUENCE [LARGE SCALE GENOMIC DNA]</scope>
    <source>
        <strain evidence="3 4">OUC007</strain>
    </source>
</reference>
<dbReference type="SUPFAM" id="SSF46565">
    <property type="entry name" value="Chaperone J-domain"/>
    <property type="match status" value="1"/>
</dbReference>
<proteinExistence type="predicted"/>
<dbReference type="NCBIfam" id="NF006948">
    <property type="entry name" value="PRK09430.1"/>
    <property type="match status" value="1"/>
</dbReference>
<dbReference type="CDD" id="cd07316">
    <property type="entry name" value="terB_like_DjlA"/>
    <property type="match status" value="1"/>
</dbReference>
<dbReference type="PROSITE" id="PS50076">
    <property type="entry name" value="DNAJ_2"/>
    <property type="match status" value="1"/>
</dbReference>
<dbReference type="RefSeq" id="WP_109721319.1">
    <property type="nucleotide sequence ID" value="NZ_QEQK01000016.1"/>
</dbReference>
<dbReference type="Proteomes" id="UP000251800">
    <property type="component" value="Unassembled WGS sequence"/>
</dbReference>
<dbReference type="InterPro" id="IPR007791">
    <property type="entry name" value="DjlA_N"/>
</dbReference>
<keyword evidence="1" id="KW-0143">Chaperone</keyword>
<keyword evidence="4" id="KW-1185">Reference proteome</keyword>
<organism evidence="3 4">
    <name type="scientific">Abyssibacter profundi</name>
    <dbReference type="NCBI Taxonomy" id="2182787"/>
    <lineage>
        <taxon>Bacteria</taxon>
        <taxon>Pseudomonadati</taxon>
        <taxon>Pseudomonadota</taxon>
        <taxon>Gammaproteobacteria</taxon>
        <taxon>Chromatiales</taxon>
        <taxon>Oceanococcaceae</taxon>
        <taxon>Abyssibacter</taxon>
    </lineage>
</organism>
<dbReference type="AlphaFoldDB" id="A0A383XQI1"/>
<dbReference type="PANTHER" id="PTHR24074">
    <property type="entry name" value="CO-CHAPERONE PROTEIN DJLA"/>
    <property type="match status" value="1"/>
</dbReference>
<dbReference type="SUPFAM" id="SSF158682">
    <property type="entry name" value="TerB-like"/>
    <property type="match status" value="1"/>
</dbReference>
<dbReference type="Gene3D" id="1.10.3680.10">
    <property type="entry name" value="TerB-like"/>
    <property type="match status" value="1"/>
</dbReference>
<dbReference type="OrthoDB" id="9782583at2"/>
<dbReference type="SMART" id="SM00271">
    <property type="entry name" value="DnaJ"/>
    <property type="match status" value="1"/>
</dbReference>
<name>A0A383XQI1_9GAMM</name>
<feature type="domain" description="J" evidence="2">
    <location>
        <begin position="195"/>
        <end position="259"/>
    </location>
</feature>
<dbReference type="InterPro" id="IPR029024">
    <property type="entry name" value="TerB-like"/>
</dbReference>
<protein>
    <submittedName>
        <fullName evidence="3">Co-chaperone DjlA</fullName>
    </submittedName>
</protein>
<evidence type="ECO:0000313" key="3">
    <source>
        <dbReference type="EMBL" id="PWN54885.1"/>
    </source>
</evidence>
<dbReference type="EMBL" id="QEQK01000016">
    <property type="protein sequence ID" value="PWN54885.1"/>
    <property type="molecule type" value="Genomic_DNA"/>
</dbReference>
<dbReference type="Gene3D" id="1.10.287.110">
    <property type="entry name" value="DnaJ domain"/>
    <property type="match status" value="1"/>
</dbReference>
<dbReference type="Pfam" id="PF05099">
    <property type="entry name" value="TerB"/>
    <property type="match status" value="1"/>
</dbReference>
<dbReference type="InterPro" id="IPR001623">
    <property type="entry name" value="DnaJ_domain"/>
</dbReference>
<accession>A0A383XQI1</accession>
<comment type="caution">
    <text evidence="3">The sequence shown here is derived from an EMBL/GenBank/DDBJ whole genome shotgun (WGS) entry which is preliminary data.</text>
</comment>
<dbReference type="InterPro" id="IPR050817">
    <property type="entry name" value="DjlA_DnaK_co-chaperone"/>
</dbReference>
<dbReference type="PRINTS" id="PR00625">
    <property type="entry name" value="JDOMAIN"/>
</dbReference>
<gene>
    <name evidence="3" type="ORF">DEH80_14925</name>
</gene>
<evidence type="ECO:0000256" key="1">
    <source>
        <dbReference type="ARBA" id="ARBA00023186"/>
    </source>
</evidence>